<dbReference type="AlphaFoldDB" id="A0A8R7TRP8"/>
<dbReference type="Gramene" id="TuG1812G0300001027.01.T01">
    <property type="protein sequence ID" value="TuG1812G0300001027.01.T01"/>
    <property type="gene ID" value="TuG1812G0300001027.01"/>
</dbReference>
<proteinExistence type="predicted"/>
<dbReference type="GO" id="GO:0046983">
    <property type="term" value="F:protein dimerization activity"/>
    <property type="evidence" value="ECO:0007669"/>
    <property type="project" value="InterPro"/>
</dbReference>
<dbReference type="InterPro" id="IPR008906">
    <property type="entry name" value="HATC_C_dom"/>
</dbReference>
<dbReference type="SUPFAM" id="SSF53098">
    <property type="entry name" value="Ribonuclease H-like"/>
    <property type="match status" value="1"/>
</dbReference>
<evidence type="ECO:0000313" key="2">
    <source>
        <dbReference type="EnsemblPlants" id="TuG1812G0300001027.01.T01"/>
    </source>
</evidence>
<evidence type="ECO:0000313" key="3">
    <source>
        <dbReference type="Proteomes" id="UP000015106"/>
    </source>
</evidence>
<reference evidence="2" key="2">
    <citation type="submission" date="2018-03" db="EMBL/GenBank/DDBJ databases">
        <title>The Triticum urartu genome reveals the dynamic nature of wheat genome evolution.</title>
        <authorList>
            <person name="Ling H."/>
            <person name="Ma B."/>
            <person name="Shi X."/>
            <person name="Liu H."/>
            <person name="Dong L."/>
            <person name="Sun H."/>
            <person name="Cao Y."/>
            <person name="Gao Q."/>
            <person name="Zheng S."/>
            <person name="Li Y."/>
            <person name="Yu Y."/>
            <person name="Du H."/>
            <person name="Qi M."/>
            <person name="Li Y."/>
            <person name="Yu H."/>
            <person name="Cui Y."/>
            <person name="Wang N."/>
            <person name="Chen C."/>
            <person name="Wu H."/>
            <person name="Zhao Y."/>
            <person name="Zhang J."/>
            <person name="Li Y."/>
            <person name="Zhou W."/>
            <person name="Zhang B."/>
            <person name="Hu W."/>
            <person name="Eijk M."/>
            <person name="Tang J."/>
            <person name="Witsenboer H."/>
            <person name="Zhao S."/>
            <person name="Li Z."/>
            <person name="Zhang A."/>
            <person name="Wang D."/>
            <person name="Liang C."/>
        </authorList>
    </citation>
    <scope>NUCLEOTIDE SEQUENCE [LARGE SCALE GENOMIC DNA]</scope>
    <source>
        <strain evidence="2">cv. G1812</strain>
    </source>
</reference>
<organism evidence="2 3">
    <name type="scientific">Triticum urartu</name>
    <name type="common">Red wild einkorn</name>
    <name type="synonym">Crithodium urartu</name>
    <dbReference type="NCBI Taxonomy" id="4572"/>
    <lineage>
        <taxon>Eukaryota</taxon>
        <taxon>Viridiplantae</taxon>
        <taxon>Streptophyta</taxon>
        <taxon>Embryophyta</taxon>
        <taxon>Tracheophyta</taxon>
        <taxon>Spermatophyta</taxon>
        <taxon>Magnoliopsida</taxon>
        <taxon>Liliopsida</taxon>
        <taxon>Poales</taxon>
        <taxon>Poaceae</taxon>
        <taxon>BOP clade</taxon>
        <taxon>Pooideae</taxon>
        <taxon>Triticodae</taxon>
        <taxon>Triticeae</taxon>
        <taxon>Triticinae</taxon>
        <taxon>Triticum</taxon>
    </lineage>
</organism>
<keyword evidence="3" id="KW-1185">Reference proteome</keyword>
<accession>A0A8R7TRP8</accession>
<dbReference type="InterPro" id="IPR012337">
    <property type="entry name" value="RNaseH-like_sf"/>
</dbReference>
<protein>
    <recommendedName>
        <fullName evidence="1">HAT C-terminal dimerisation domain-containing protein</fullName>
    </recommendedName>
</protein>
<dbReference type="Pfam" id="PF05699">
    <property type="entry name" value="Dimer_Tnp_hAT"/>
    <property type="match status" value="1"/>
</dbReference>
<evidence type="ECO:0000259" key="1">
    <source>
        <dbReference type="Pfam" id="PF05699"/>
    </source>
</evidence>
<sequence>MKKMVRDGKKEDIMTAECQAYQNEEGSFGRDSAKRQRRNKNFDPAEWWSNHGSSAPNIRVLAMQILSLTCRSACERNFSVFQQVQGSKRRNRLLHDKMRDLVFIKATPNLNKRE</sequence>
<feature type="domain" description="HAT C-terminal dimerisation" evidence="1">
    <location>
        <begin position="34"/>
        <end position="105"/>
    </location>
</feature>
<dbReference type="EnsemblPlants" id="TuG1812G0300001027.01.T01">
    <property type="protein sequence ID" value="TuG1812G0300001027.01.T01"/>
    <property type="gene ID" value="TuG1812G0300001027.01"/>
</dbReference>
<reference evidence="2" key="3">
    <citation type="submission" date="2022-06" db="UniProtKB">
        <authorList>
            <consortium name="EnsemblPlants"/>
        </authorList>
    </citation>
    <scope>IDENTIFICATION</scope>
</reference>
<reference evidence="3" key="1">
    <citation type="journal article" date="2013" name="Nature">
        <title>Draft genome of the wheat A-genome progenitor Triticum urartu.</title>
        <authorList>
            <person name="Ling H.Q."/>
            <person name="Zhao S."/>
            <person name="Liu D."/>
            <person name="Wang J."/>
            <person name="Sun H."/>
            <person name="Zhang C."/>
            <person name="Fan H."/>
            <person name="Li D."/>
            <person name="Dong L."/>
            <person name="Tao Y."/>
            <person name="Gao C."/>
            <person name="Wu H."/>
            <person name="Li Y."/>
            <person name="Cui Y."/>
            <person name="Guo X."/>
            <person name="Zheng S."/>
            <person name="Wang B."/>
            <person name="Yu K."/>
            <person name="Liang Q."/>
            <person name="Yang W."/>
            <person name="Lou X."/>
            <person name="Chen J."/>
            <person name="Feng M."/>
            <person name="Jian J."/>
            <person name="Zhang X."/>
            <person name="Luo G."/>
            <person name="Jiang Y."/>
            <person name="Liu J."/>
            <person name="Wang Z."/>
            <person name="Sha Y."/>
            <person name="Zhang B."/>
            <person name="Wu H."/>
            <person name="Tang D."/>
            <person name="Shen Q."/>
            <person name="Xue P."/>
            <person name="Zou S."/>
            <person name="Wang X."/>
            <person name="Liu X."/>
            <person name="Wang F."/>
            <person name="Yang Y."/>
            <person name="An X."/>
            <person name="Dong Z."/>
            <person name="Zhang K."/>
            <person name="Zhang X."/>
            <person name="Luo M.C."/>
            <person name="Dvorak J."/>
            <person name="Tong Y."/>
            <person name="Wang J."/>
            <person name="Yang H."/>
            <person name="Li Z."/>
            <person name="Wang D."/>
            <person name="Zhang A."/>
            <person name="Wang J."/>
        </authorList>
    </citation>
    <scope>NUCLEOTIDE SEQUENCE</scope>
    <source>
        <strain evidence="3">cv. G1812</strain>
    </source>
</reference>
<name>A0A8R7TRP8_TRIUA</name>
<dbReference type="Proteomes" id="UP000015106">
    <property type="component" value="Chromosome 3"/>
</dbReference>